<comment type="caution">
    <text evidence="1">The sequence shown here is derived from an EMBL/GenBank/DDBJ whole genome shotgun (WGS) entry which is preliminary data.</text>
</comment>
<name>A0AAE3VF06_9BACT</name>
<accession>A0AAE3VF06</accession>
<reference evidence="1" key="1">
    <citation type="submission" date="2023-07" db="EMBL/GenBank/DDBJ databases">
        <title>Genomic Encyclopedia of Type Strains, Phase IV (KMG-IV): sequencing the most valuable type-strain genomes for metagenomic binning, comparative biology and taxonomic classification.</title>
        <authorList>
            <person name="Goeker M."/>
        </authorList>
    </citation>
    <scope>NUCLEOTIDE SEQUENCE</scope>
    <source>
        <strain evidence="1">DSM 24202</strain>
    </source>
</reference>
<dbReference type="EMBL" id="JAUSVL010000001">
    <property type="protein sequence ID" value="MDQ0289278.1"/>
    <property type="molecule type" value="Genomic_DNA"/>
</dbReference>
<dbReference type="RefSeq" id="WP_307260681.1">
    <property type="nucleotide sequence ID" value="NZ_JAUSVL010000001.1"/>
</dbReference>
<gene>
    <name evidence="1" type="ORF">J3R75_001385</name>
</gene>
<dbReference type="AlphaFoldDB" id="A0AAE3VF06"/>
<protein>
    <recommendedName>
        <fullName evidence="3">Protein SirB1 N-terminal domain-containing protein</fullName>
    </recommendedName>
</protein>
<evidence type="ECO:0008006" key="3">
    <source>
        <dbReference type="Google" id="ProtNLM"/>
    </source>
</evidence>
<sequence length="282" mass="32227">MTDTRLSRQTLNALLKLLDDDEGQVASLAMEPLLSMKGIDKFIAKHQDCDNPKLRRRIHQLSNVIARRRLRDHFLSQIDNPNFSAWDAALAINVLADTRRTIDELEEQTRSLAGVLRRSKTTTAQMRSFMINQGFAVPPDFGMRFEYYTIGDVLETHAGSAVLLCLLAQRIGKLCGWPSGICMYEGRFCLLDANFNVIDVTRNWEQRRWPRDKYHMCLRKEIIACILSYLTVTAIQEGSLHELHIFASLLCDMHGQELNELPYPLGDFNIPQHARKTAQLPG</sequence>
<evidence type="ECO:0000313" key="2">
    <source>
        <dbReference type="Proteomes" id="UP001238163"/>
    </source>
</evidence>
<dbReference type="Proteomes" id="UP001238163">
    <property type="component" value="Unassembled WGS sequence"/>
</dbReference>
<proteinExistence type="predicted"/>
<organism evidence="1 2">
    <name type="scientific">Oligosphaera ethanolica</name>
    <dbReference type="NCBI Taxonomy" id="760260"/>
    <lineage>
        <taxon>Bacteria</taxon>
        <taxon>Pseudomonadati</taxon>
        <taxon>Lentisphaerota</taxon>
        <taxon>Oligosphaeria</taxon>
        <taxon>Oligosphaerales</taxon>
        <taxon>Oligosphaeraceae</taxon>
        <taxon>Oligosphaera</taxon>
    </lineage>
</organism>
<evidence type="ECO:0000313" key="1">
    <source>
        <dbReference type="EMBL" id="MDQ0289278.1"/>
    </source>
</evidence>
<keyword evidence="2" id="KW-1185">Reference proteome</keyword>